<comment type="caution">
    <text evidence="2">The sequence shown here is derived from an EMBL/GenBank/DDBJ whole genome shotgun (WGS) entry which is preliminary data.</text>
</comment>
<dbReference type="SUPFAM" id="SSF160719">
    <property type="entry name" value="gpW/gp25-like"/>
    <property type="match status" value="1"/>
</dbReference>
<gene>
    <name evidence="2" type="ORF">F9L04_16115</name>
</gene>
<accession>A0A6L3Z3G6</accession>
<dbReference type="AlphaFoldDB" id="A0A6L3Z3G6"/>
<protein>
    <recommendedName>
        <fullName evidence="1">IraD/Gp25-like domain-containing protein</fullName>
    </recommendedName>
</protein>
<dbReference type="InterPro" id="IPR007048">
    <property type="entry name" value="IraD/Gp25-like"/>
</dbReference>
<feature type="domain" description="IraD/Gp25-like" evidence="1">
    <location>
        <begin position="58"/>
        <end position="137"/>
    </location>
</feature>
<dbReference type="Proteomes" id="UP000481876">
    <property type="component" value="Unassembled WGS sequence"/>
</dbReference>
<evidence type="ECO:0000259" key="1">
    <source>
        <dbReference type="Pfam" id="PF04965"/>
    </source>
</evidence>
<dbReference type="Gene3D" id="3.10.450.40">
    <property type="match status" value="1"/>
</dbReference>
<sequence length="154" mass="17208">MVSSILWPNVRSSTLKRSGISIDGADCKNHNWRLIPYKRGPQMVGIDINTGKVIAEPEHIRQSIEVILTTPVGTRIMREEFGVEYLDKTGKPKVGYPQKVIELEALRALAAYEPRIKDVAVEVTNLDQRLQSIVVNYTEVTSNEIASVAVDYKG</sequence>
<organism evidence="2 3">
    <name type="scientific">Brucella anthropi</name>
    <name type="common">Ochrobactrum anthropi</name>
    <dbReference type="NCBI Taxonomy" id="529"/>
    <lineage>
        <taxon>Bacteria</taxon>
        <taxon>Pseudomonadati</taxon>
        <taxon>Pseudomonadota</taxon>
        <taxon>Alphaproteobacteria</taxon>
        <taxon>Hyphomicrobiales</taxon>
        <taxon>Brucellaceae</taxon>
        <taxon>Brucella/Ochrobactrum group</taxon>
        <taxon>Brucella</taxon>
    </lineage>
</organism>
<evidence type="ECO:0000313" key="3">
    <source>
        <dbReference type="Proteomes" id="UP000481876"/>
    </source>
</evidence>
<proteinExistence type="predicted"/>
<name>A0A6L3Z3G6_BRUAN</name>
<reference evidence="2 3" key="1">
    <citation type="submission" date="2019-09" db="EMBL/GenBank/DDBJ databases">
        <title>Taxonomic organization of the family Brucellaceae based on a phylogenomic approach.</title>
        <authorList>
            <person name="Leclercq S."/>
            <person name="Cloeckaert A."/>
            <person name="Zygmunt M.S."/>
        </authorList>
    </citation>
    <scope>NUCLEOTIDE SEQUENCE [LARGE SCALE GENOMIC DNA]</scope>
    <source>
        <strain evidence="2 3">LMG 3313</strain>
    </source>
</reference>
<evidence type="ECO:0000313" key="2">
    <source>
        <dbReference type="EMBL" id="KAB2766796.1"/>
    </source>
</evidence>
<dbReference type="EMBL" id="WBWS01000016">
    <property type="protein sequence ID" value="KAB2766796.1"/>
    <property type="molecule type" value="Genomic_DNA"/>
</dbReference>
<dbReference type="Pfam" id="PF04965">
    <property type="entry name" value="GPW_gp25"/>
    <property type="match status" value="1"/>
</dbReference>